<dbReference type="Pfam" id="PF12796">
    <property type="entry name" value="Ank_2"/>
    <property type="match status" value="1"/>
</dbReference>
<dbReference type="SMART" id="SM00248">
    <property type="entry name" value="ANK"/>
    <property type="match status" value="6"/>
</dbReference>
<dbReference type="KEGG" id="hmi:soil367_16170"/>
<protein>
    <submittedName>
        <fullName evidence="4">Ankyrin repeat domain-containing protein</fullName>
    </submittedName>
</protein>
<feature type="repeat" description="ANK" evidence="3">
    <location>
        <begin position="121"/>
        <end position="153"/>
    </location>
</feature>
<dbReference type="PROSITE" id="PS50088">
    <property type="entry name" value="ANK_REPEAT"/>
    <property type="match status" value="4"/>
</dbReference>
<reference evidence="4 5" key="1">
    <citation type="submission" date="2018-07" db="EMBL/GenBank/DDBJ databases">
        <title>Marsedoiliclastica nanhaica gen. nov. sp. nov., a novel marine hydrocarbonoclastic bacterium isolated from an in-situ enriched hydrocarbon-degrading consortium in deep-sea sediment.</title>
        <authorList>
            <person name="Dong C."/>
            <person name="Ma T."/>
            <person name="Liu R."/>
            <person name="Shao Z."/>
        </authorList>
    </citation>
    <scope>NUCLEOTIDE SEQUENCE [LARGE SCALE GENOMIC DNA]</scope>
    <source>
        <strain evidence="5">soil36-7</strain>
    </source>
</reference>
<keyword evidence="2 3" id="KW-0040">ANK repeat</keyword>
<proteinExistence type="predicted"/>
<dbReference type="PANTHER" id="PTHR24201">
    <property type="entry name" value="ANK_REP_REGION DOMAIN-CONTAINING PROTEIN"/>
    <property type="match status" value="1"/>
</dbReference>
<dbReference type="Proteomes" id="UP000298049">
    <property type="component" value="Chromosome"/>
</dbReference>
<dbReference type="EMBL" id="CP031093">
    <property type="protein sequence ID" value="QCF27998.1"/>
    <property type="molecule type" value="Genomic_DNA"/>
</dbReference>
<feature type="repeat" description="ANK" evidence="3">
    <location>
        <begin position="88"/>
        <end position="120"/>
    </location>
</feature>
<organism evidence="4 5">
    <name type="scientific">Hydrocarboniclastica marina</name>
    <dbReference type="NCBI Taxonomy" id="2259620"/>
    <lineage>
        <taxon>Bacteria</taxon>
        <taxon>Pseudomonadati</taxon>
        <taxon>Pseudomonadota</taxon>
        <taxon>Gammaproteobacteria</taxon>
        <taxon>Alteromonadales</taxon>
        <taxon>Alteromonadaceae</taxon>
        <taxon>Hydrocarboniclastica</taxon>
    </lineage>
</organism>
<dbReference type="Pfam" id="PF00023">
    <property type="entry name" value="Ank"/>
    <property type="match status" value="2"/>
</dbReference>
<keyword evidence="5" id="KW-1185">Reference proteome</keyword>
<dbReference type="InterPro" id="IPR002110">
    <property type="entry name" value="Ankyrin_rpt"/>
</dbReference>
<dbReference type="PROSITE" id="PS50297">
    <property type="entry name" value="ANK_REP_REGION"/>
    <property type="match status" value="4"/>
</dbReference>
<dbReference type="OrthoDB" id="307920at2"/>
<sequence>MLLLTACSNPPAKDVNLGIVTAESATPLIAAAGKGDIARVKALVESKAPVNARGPDATPLTQAAANGNDEVVWYLLRSGAEPDLAPPDGVTALMVASREGNGRIVEMLLRAGAEINSVNATGDTALAWAARNGNLSTVKLLLSRGGNVNVARSGESLLMQVVGQNDLLMSQVLIDAGADVHYRSPDDGETALDVARRVGNEDLVMLLVQSGAGS</sequence>
<dbReference type="PRINTS" id="PR01415">
    <property type="entry name" value="ANKYRIN"/>
</dbReference>
<dbReference type="InterPro" id="IPR036770">
    <property type="entry name" value="Ankyrin_rpt-contain_sf"/>
</dbReference>
<evidence type="ECO:0000313" key="4">
    <source>
        <dbReference type="EMBL" id="QCF27998.1"/>
    </source>
</evidence>
<gene>
    <name evidence="4" type="ORF">soil367_16170</name>
</gene>
<feature type="repeat" description="ANK" evidence="3">
    <location>
        <begin position="187"/>
        <end position="214"/>
    </location>
</feature>
<dbReference type="InterPro" id="IPR050776">
    <property type="entry name" value="Ank_Repeat/CDKN_Inhibitor"/>
</dbReference>
<feature type="repeat" description="ANK" evidence="3">
    <location>
        <begin position="55"/>
        <end position="87"/>
    </location>
</feature>
<name>A0A4P7XLM5_9ALTE</name>
<dbReference type="Gene3D" id="1.25.40.20">
    <property type="entry name" value="Ankyrin repeat-containing domain"/>
    <property type="match status" value="3"/>
</dbReference>
<evidence type="ECO:0000256" key="3">
    <source>
        <dbReference type="PROSITE-ProRule" id="PRU00023"/>
    </source>
</evidence>
<accession>A0A4P7XLM5</accession>
<dbReference type="SUPFAM" id="SSF48403">
    <property type="entry name" value="Ankyrin repeat"/>
    <property type="match status" value="1"/>
</dbReference>
<dbReference type="AlphaFoldDB" id="A0A4P7XLM5"/>
<dbReference type="PANTHER" id="PTHR24201:SF16">
    <property type="entry name" value="ANKYRIN-1-LIKE-RELATED"/>
    <property type="match status" value="1"/>
</dbReference>
<keyword evidence="1" id="KW-0677">Repeat</keyword>
<evidence type="ECO:0000256" key="1">
    <source>
        <dbReference type="ARBA" id="ARBA00022737"/>
    </source>
</evidence>
<evidence type="ECO:0000256" key="2">
    <source>
        <dbReference type="ARBA" id="ARBA00023043"/>
    </source>
</evidence>
<evidence type="ECO:0000313" key="5">
    <source>
        <dbReference type="Proteomes" id="UP000298049"/>
    </source>
</evidence>